<evidence type="ECO:0000313" key="4">
    <source>
        <dbReference type="Proteomes" id="UP001497623"/>
    </source>
</evidence>
<feature type="non-terminal residue" evidence="3">
    <location>
        <position position="231"/>
    </location>
</feature>
<evidence type="ECO:0000313" key="3">
    <source>
        <dbReference type="EMBL" id="CAL4152769.1"/>
    </source>
</evidence>
<keyword evidence="4" id="KW-1185">Reference proteome</keyword>
<protein>
    <recommendedName>
        <fullName evidence="2">DUF243 domain-containing protein</fullName>
    </recommendedName>
</protein>
<dbReference type="GO" id="GO:0062129">
    <property type="term" value="C:chitin-based extracellular matrix"/>
    <property type="evidence" value="ECO:0007669"/>
    <property type="project" value="TreeGrafter"/>
</dbReference>
<evidence type="ECO:0000256" key="1">
    <source>
        <dbReference type="SAM" id="SignalP"/>
    </source>
</evidence>
<name>A0AAV2S2P8_MEGNR</name>
<gene>
    <name evidence="3" type="ORF">MNOR_LOCUS31078</name>
</gene>
<dbReference type="InterPro" id="IPR004145">
    <property type="entry name" value="DUF243"/>
</dbReference>
<sequence>HLAAMNTLIISSILVGVSLAAPQGYILPSPNGGGGGGGSFSHGGGGGGGGFGGGSGGGGFGGGSGGSGGGFGGGNGGGGYSPAPCSIQGQVRHVDGNCVTPEVSRNVFVYAAPQQEQSYQPPPQIPAPKVEYNLVFVRAPEALDSADPIIVPPPQQKTLVYVLSKKQQFAGQQVINVPSGPNQEPEVYYVNYEEGDNPTLPGGIALQQALGAAAQTGQVIGGGSGGGGGGG</sequence>
<feature type="signal peptide" evidence="1">
    <location>
        <begin position="1"/>
        <end position="20"/>
    </location>
</feature>
<organism evidence="3 4">
    <name type="scientific">Meganyctiphanes norvegica</name>
    <name type="common">Northern krill</name>
    <name type="synonym">Thysanopoda norvegica</name>
    <dbReference type="NCBI Taxonomy" id="48144"/>
    <lineage>
        <taxon>Eukaryota</taxon>
        <taxon>Metazoa</taxon>
        <taxon>Ecdysozoa</taxon>
        <taxon>Arthropoda</taxon>
        <taxon>Crustacea</taxon>
        <taxon>Multicrustacea</taxon>
        <taxon>Malacostraca</taxon>
        <taxon>Eumalacostraca</taxon>
        <taxon>Eucarida</taxon>
        <taxon>Euphausiacea</taxon>
        <taxon>Euphausiidae</taxon>
        <taxon>Meganyctiphanes</taxon>
    </lineage>
</organism>
<feature type="chain" id="PRO_5043965745" description="DUF243 domain-containing protein" evidence="1">
    <location>
        <begin position="21"/>
        <end position="231"/>
    </location>
</feature>
<dbReference type="Proteomes" id="UP001497623">
    <property type="component" value="Unassembled WGS sequence"/>
</dbReference>
<dbReference type="Pfam" id="PF03103">
    <property type="entry name" value="DUF243"/>
    <property type="match status" value="1"/>
</dbReference>
<proteinExistence type="predicted"/>
<comment type="caution">
    <text evidence="3">The sequence shown here is derived from an EMBL/GenBank/DDBJ whole genome shotgun (WGS) entry which is preliminary data.</text>
</comment>
<reference evidence="3 4" key="1">
    <citation type="submission" date="2024-05" db="EMBL/GenBank/DDBJ databases">
        <authorList>
            <person name="Wallberg A."/>
        </authorList>
    </citation>
    <scope>NUCLEOTIDE SEQUENCE [LARGE SCALE GENOMIC DNA]</scope>
</reference>
<dbReference type="PANTHER" id="PTHR31927">
    <property type="entry name" value="FI07246P-RELATED-RELATED"/>
    <property type="match status" value="1"/>
</dbReference>
<evidence type="ECO:0000259" key="2">
    <source>
        <dbReference type="SMART" id="SM00690"/>
    </source>
</evidence>
<dbReference type="GO" id="GO:0008010">
    <property type="term" value="F:structural constituent of chitin-based larval cuticle"/>
    <property type="evidence" value="ECO:0007669"/>
    <property type="project" value="TreeGrafter"/>
</dbReference>
<feature type="non-terminal residue" evidence="3">
    <location>
        <position position="1"/>
    </location>
</feature>
<dbReference type="SMART" id="SM00690">
    <property type="entry name" value="DM5"/>
    <property type="match status" value="1"/>
</dbReference>
<dbReference type="AlphaFoldDB" id="A0AAV2S2P8"/>
<keyword evidence="1" id="KW-0732">Signal</keyword>
<accession>A0AAV2S2P8</accession>
<dbReference type="EMBL" id="CAXKWB010039239">
    <property type="protein sequence ID" value="CAL4152769.1"/>
    <property type="molecule type" value="Genomic_DNA"/>
</dbReference>
<dbReference type="PANTHER" id="PTHR31927:SF13">
    <property type="entry name" value="TWEEDLEBETA"/>
    <property type="match status" value="1"/>
</dbReference>
<feature type="domain" description="DUF243" evidence="2">
    <location>
        <begin position="101"/>
        <end position="195"/>
    </location>
</feature>
<dbReference type="GO" id="GO:0040003">
    <property type="term" value="P:chitin-based cuticle development"/>
    <property type="evidence" value="ECO:0007669"/>
    <property type="project" value="TreeGrafter"/>
</dbReference>